<dbReference type="EMBL" id="AZIL01000352">
    <property type="protein sequence ID" value="EWM28254.1"/>
    <property type="molecule type" value="Genomic_DNA"/>
</dbReference>
<evidence type="ECO:0000313" key="1">
    <source>
        <dbReference type="EMBL" id="EWM28254.1"/>
    </source>
</evidence>
<accession>W7U6D1</accession>
<sequence length="78" mass="8848">MKLKPAPFPTSSPSARAPKKFCDDKPILSCILLPYDAYLESYFVSRFVYVIEESPFTDSQPLRSYVLEDSHLRVVCSG</sequence>
<protein>
    <submittedName>
        <fullName evidence="1">Uncharacterized protein</fullName>
    </submittedName>
</protein>
<gene>
    <name evidence="1" type="ORF">Naga_100004g163</name>
</gene>
<comment type="caution">
    <text evidence="1">The sequence shown here is derived from an EMBL/GenBank/DDBJ whole genome shotgun (WGS) entry which is preliminary data.</text>
</comment>
<keyword evidence="2" id="KW-1185">Reference proteome</keyword>
<name>W7U6D1_9STRA</name>
<evidence type="ECO:0000313" key="2">
    <source>
        <dbReference type="Proteomes" id="UP000019335"/>
    </source>
</evidence>
<reference evidence="1 2" key="1">
    <citation type="journal article" date="2014" name="Mol. Plant">
        <title>Chromosome Scale Genome Assembly and Transcriptome Profiling of Nannochloropsis gaditana in Nitrogen Depletion.</title>
        <authorList>
            <person name="Corteggiani Carpinelli E."/>
            <person name="Telatin A."/>
            <person name="Vitulo N."/>
            <person name="Forcato C."/>
            <person name="D'Angelo M."/>
            <person name="Schiavon R."/>
            <person name="Vezzi A."/>
            <person name="Giacometti G.M."/>
            <person name="Morosinotto T."/>
            <person name="Valle G."/>
        </authorList>
    </citation>
    <scope>NUCLEOTIDE SEQUENCE [LARGE SCALE GENOMIC DNA]</scope>
    <source>
        <strain evidence="1 2">B-31</strain>
    </source>
</reference>
<proteinExistence type="predicted"/>
<dbReference type="AlphaFoldDB" id="W7U6D1"/>
<dbReference type="Proteomes" id="UP000019335">
    <property type="component" value="Chromosome 5"/>
</dbReference>
<organism evidence="1 2">
    <name type="scientific">Nannochloropsis gaditana</name>
    <dbReference type="NCBI Taxonomy" id="72520"/>
    <lineage>
        <taxon>Eukaryota</taxon>
        <taxon>Sar</taxon>
        <taxon>Stramenopiles</taxon>
        <taxon>Ochrophyta</taxon>
        <taxon>Eustigmatophyceae</taxon>
        <taxon>Eustigmatales</taxon>
        <taxon>Monodopsidaceae</taxon>
        <taxon>Nannochloropsis</taxon>
    </lineage>
</organism>